<dbReference type="EMBL" id="BNJK01000003">
    <property type="protein sequence ID" value="GHP00722.1"/>
    <property type="molecule type" value="Genomic_DNA"/>
</dbReference>
<accession>A0A8J3ITW0</accession>
<gene>
    <name evidence="1" type="ORF">KSF_107690</name>
</gene>
<evidence type="ECO:0000313" key="2">
    <source>
        <dbReference type="Proteomes" id="UP000597444"/>
    </source>
</evidence>
<evidence type="ECO:0000313" key="1">
    <source>
        <dbReference type="EMBL" id="GHP00722.1"/>
    </source>
</evidence>
<name>A0A8J3ITW0_9CHLR</name>
<reference evidence="1" key="1">
    <citation type="submission" date="2020-10" db="EMBL/GenBank/DDBJ databases">
        <title>Taxonomic study of unclassified bacteria belonging to the class Ktedonobacteria.</title>
        <authorList>
            <person name="Yabe S."/>
            <person name="Wang C.M."/>
            <person name="Zheng Y."/>
            <person name="Sakai Y."/>
            <person name="Cavaletti L."/>
            <person name="Monciardini P."/>
            <person name="Donadio S."/>
        </authorList>
    </citation>
    <scope>NUCLEOTIDE SEQUENCE</scope>
    <source>
        <strain evidence="1">ID150040</strain>
    </source>
</reference>
<organism evidence="1 2">
    <name type="scientific">Reticulibacter mediterranei</name>
    <dbReference type="NCBI Taxonomy" id="2778369"/>
    <lineage>
        <taxon>Bacteria</taxon>
        <taxon>Bacillati</taxon>
        <taxon>Chloroflexota</taxon>
        <taxon>Ktedonobacteria</taxon>
        <taxon>Ktedonobacterales</taxon>
        <taxon>Reticulibacteraceae</taxon>
        <taxon>Reticulibacter</taxon>
    </lineage>
</organism>
<protein>
    <submittedName>
        <fullName evidence="1">Uncharacterized protein</fullName>
    </submittedName>
</protein>
<dbReference type="AlphaFoldDB" id="A0A8J3ITW0"/>
<proteinExistence type="predicted"/>
<comment type="caution">
    <text evidence="1">The sequence shown here is derived from an EMBL/GenBank/DDBJ whole genome shotgun (WGS) entry which is preliminary data.</text>
</comment>
<dbReference type="Proteomes" id="UP000597444">
    <property type="component" value="Unassembled WGS sequence"/>
</dbReference>
<keyword evidence="2" id="KW-1185">Reference proteome</keyword>
<dbReference type="RefSeq" id="WP_220211310.1">
    <property type="nucleotide sequence ID" value="NZ_BNJK01000003.1"/>
</dbReference>
<sequence length="114" mass="13324">MEQTFGEQLLAKYNREQRVNQRMAIIEWLAIRWQNYRLLQEAALWSLPDQLIPINTDLAQRYYLSEKVILGYLQEAEKLGLVKVFTDSAGQSHAFQITHDEQSLAGELIKVLFQ</sequence>